<dbReference type="InterPro" id="IPR004373">
    <property type="entry name" value="RF-1"/>
</dbReference>
<keyword evidence="6 8" id="KW-0648">Protein biosynthesis</keyword>
<keyword evidence="5 8" id="KW-0963">Cytoplasm</keyword>
<comment type="function">
    <text evidence="1 8">Peptide chain release factor 1 directs the termination of translation in response to the peptide chain termination codons UAG and UAA.</text>
</comment>
<dbReference type="SMART" id="SM00937">
    <property type="entry name" value="PCRF"/>
    <property type="match status" value="1"/>
</dbReference>
<comment type="PTM">
    <text evidence="8">Methylated by PrmC. Methylation increases the termination efficiency of RF1.</text>
</comment>
<evidence type="ECO:0000259" key="11">
    <source>
        <dbReference type="SMART" id="SM00937"/>
    </source>
</evidence>
<evidence type="ECO:0000256" key="6">
    <source>
        <dbReference type="ARBA" id="ARBA00022917"/>
    </source>
</evidence>
<dbReference type="Proteomes" id="UP000215383">
    <property type="component" value="Chromosome 1"/>
</dbReference>
<evidence type="ECO:0000256" key="1">
    <source>
        <dbReference type="ARBA" id="ARBA00002986"/>
    </source>
</evidence>
<dbReference type="NCBIfam" id="NF001859">
    <property type="entry name" value="PRK00591.1"/>
    <property type="match status" value="1"/>
</dbReference>
<dbReference type="InterPro" id="IPR050057">
    <property type="entry name" value="Prokaryotic/Mito_RF"/>
</dbReference>
<evidence type="ECO:0000313" key="12">
    <source>
        <dbReference type="EMBL" id="SNV00021.1"/>
    </source>
</evidence>
<keyword evidence="9" id="KW-0175">Coiled coil</keyword>
<proteinExistence type="inferred from homology"/>
<evidence type="ECO:0000256" key="2">
    <source>
        <dbReference type="ARBA" id="ARBA00004496"/>
    </source>
</evidence>
<dbReference type="PANTHER" id="PTHR43804">
    <property type="entry name" value="LD18447P"/>
    <property type="match status" value="1"/>
</dbReference>
<dbReference type="eggNOG" id="COG0216">
    <property type="taxonomic scope" value="Bacteria"/>
</dbReference>
<dbReference type="PANTHER" id="PTHR43804:SF7">
    <property type="entry name" value="LD18447P"/>
    <property type="match status" value="1"/>
</dbReference>
<evidence type="ECO:0000256" key="4">
    <source>
        <dbReference type="ARBA" id="ARBA00022481"/>
    </source>
</evidence>
<accession>A0A239TPZ9</accession>
<dbReference type="Gene3D" id="6.10.140.1950">
    <property type="match status" value="1"/>
</dbReference>
<evidence type="ECO:0000256" key="10">
    <source>
        <dbReference type="SAM" id="MobiDB-lite"/>
    </source>
</evidence>
<dbReference type="NCBIfam" id="TIGR00019">
    <property type="entry name" value="prfA"/>
    <property type="match status" value="1"/>
</dbReference>
<dbReference type="FunFam" id="3.30.160.20:FF:000004">
    <property type="entry name" value="Peptide chain release factor 1"/>
    <property type="match status" value="1"/>
</dbReference>
<reference evidence="12 13" key="1">
    <citation type="submission" date="2017-06" db="EMBL/GenBank/DDBJ databases">
        <authorList>
            <consortium name="Pathogen Informatics"/>
        </authorList>
    </citation>
    <scope>NUCLEOTIDE SEQUENCE [LARGE SCALE GENOMIC DNA]</scope>
    <source>
        <strain evidence="12 13">NCTC10570</strain>
    </source>
</reference>
<evidence type="ECO:0000256" key="7">
    <source>
        <dbReference type="ARBA" id="ARBA00050039"/>
    </source>
</evidence>
<dbReference type="AlphaFoldDB" id="A0A239TPZ9"/>
<dbReference type="SUPFAM" id="SSF75620">
    <property type="entry name" value="Release factor"/>
    <property type="match status" value="1"/>
</dbReference>
<dbReference type="Gene3D" id="3.30.70.1660">
    <property type="match status" value="1"/>
</dbReference>
<evidence type="ECO:0000256" key="8">
    <source>
        <dbReference type="HAMAP-Rule" id="MF_00093"/>
    </source>
</evidence>
<feature type="modified residue" description="N5-methylglutamine" evidence="8">
    <location>
        <position position="233"/>
    </location>
</feature>
<evidence type="ECO:0000256" key="9">
    <source>
        <dbReference type="SAM" id="Coils"/>
    </source>
</evidence>
<dbReference type="Pfam" id="PF00472">
    <property type="entry name" value="RF-1"/>
    <property type="match status" value="1"/>
</dbReference>
<dbReference type="GO" id="GO:0016149">
    <property type="term" value="F:translation release factor activity, codon specific"/>
    <property type="evidence" value="ECO:0007669"/>
    <property type="project" value="UniProtKB-UniRule"/>
</dbReference>
<keyword evidence="4 8" id="KW-0488">Methylation</keyword>
<organism evidence="12 13">
    <name type="scientific">Megamonas hypermegale</name>
    <dbReference type="NCBI Taxonomy" id="158847"/>
    <lineage>
        <taxon>Bacteria</taxon>
        <taxon>Bacillati</taxon>
        <taxon>Bacillota</taxon>
        <taxon>Negativicutes</taxon>
        <taxon>Selenomonadales</taxon>
        <taxon>Selenomonadaceae</taxon>
        <taxon>Megamonas</taxon>
    </lineage>
</organism>
<dbReference type="EMBL" id="LT906446">
    <property type="protein sequence ID" value="SNV00021.1"/>
    <property type="molecule type" value="Genomic_DNA"/>
</dbReference>
<dbReference type="InterPro" id="IPR000352">
    <property type="entry name" value="Pep_chain_release_fac_I"/>
</dbReference>
<dbReference type="Gene3D" id="3.30.160.20">
    <property type="match status" value="1"/>
</dbReference>
<keyword evidence="13" id="KW-1185">Reference proteome</keyword>
<protein>
    <recommendedName>
        <fullName evidence="7 8">Peptide chain release factor 1</fullName>
        <shortName evidence="8">RF-1</shortName>
    </recommendedName>
</protein>
<feature type="compositionally biased region" description="Basic and acidic residues" evidence="10">
    <location>
        <begin position="289"/>
        <end position="304"/>
    </location>
</feature>
<evidence type="ECO:0000256" key="3">
    <source>
        <dbReference type="ARBA" id="ARBA00010835"/>
    </source>
</evidence>
<feature type="region of interest" description="Disordered" evidence="10">
    <location>
        <begin position="283"/>
        <end position="304"/>
    </location>
</feature>
<name>A0A239TPZ9_9FIRM</name>
<dbReference type="InterPro" id="IPR045853">
    <property type="entry name" value="Pep_chain_release_fac_I_sf"/>
</dbReference>
<evidence type="ECO:0000313" key="13">
    <source>
        <dbReference type="Proteomes" id="UP000215383"/>
    </source>
</evidence>
<dbReference type="Pfam" id="PF03462">
    <property type="entry name" value="PCRF"/>
    <property type="match status" value="1"/>
</dbReference>
<dbReference type="FunFam" id="3.30.70.1660:FF:000004">
    <property type="entry name" value="Peptide chain release factor 1"/>
    <property type="match status" value="1"/>
</dbReference>
<feature type="coiled-coil region" evidence="9">
    <location>
        <begin position="255"/>
        <end position="282"/>
    </location>
</feature>
<sequence>MIDKLQAVEDKYLELESLISDPDVIADMKKWQKYNQEHAALTEIVDKFREYKKLCATIDEDKAMFDEDIDSDMRHMLEEEVKELSTRKDELENEFPILLLPKDPNDSKNVIMEIRGGVGGEEAALFAGDLFRMYSRYAEMQGWKVEILDSNPTGLGGFKEISFCINGYGAYSKLKYESGTHRVQRVPQTESSGRVHTSAVTVAVLPEVEEVEVDIKPNDLRIDTYCASGAGGQYVNRTETAVRITHIPTGIVVQCQDEKSQLKNKEKAMRVLRAKVQEQAQQAQDNEIAADRKNQVGSGDRSERIRTYNFPQGRVTDHRIGLTLHKLDFVLNGEIDEIINALITADQTERLKQVK</sequence>
<dbReference type="GO" id="GO:0005829">
    <property type="term" value="C:cytosol"/>
    <property type="evidence" value="ECO:0007669"/>
    <property type="project" value="UniProtKB-ARBA"/>
</dbReference>
<dbReference type="GeneID" id="78507241"/>
<gene>
    <name evidence="8 12" type="primary">prfA</name>
    <name evidence="12" type="ORF">SAMEA4364220_01237</name>
</gene>
<dbReference type="RefSeq" id="WP_027890592.1">
    <property type="nucleotide sequence ID" value="NZ_LT906446.1"/>
</dbReference>
<dbReference type="FunFam" id="3.30.70.1660:FF:000002">
    <property type="entry name" value="Peptide chain release factor 1"/>
    <property type="match status" value="1"/>
</dbReference>
<evidence type="ECO:0000256" key="5">
    <source>
        <dbReference type="ARBA" id="ARBA00022490"/>
    </source>
</evidence>
<feature type="domain" description="Peptide chain release factor" evidence="11">
    <location>
        <begin position="63"/>
        <end position="177"/>
    </location>
</feature>
<dbReference type="InterPro" id="IPR005139">
    <property type="entry name" value="PCRF"/>
</dbReference>
<dbReference type="HAMAP" id="MF_00093">
    <property type="entry name" value="Rel_fac_1"/>
    <property type="match status" value="1"/>
</dbReference>
<comment type="similarity">
    <text evidence="3 8">Belongs to the prokaryotic/mitochondrial release factor family.</text>
</comment>
<comment type="subcellular location">
    <subcellularLocation>
        <location evidence="2 8">Cytoplasm</location>
    </subcellularLocation>
</comment>